<reference evidence="2 3" key="1">
    <citation type="journal article" date="2018" name="Sci. Rep.">
        <title>Comparative analysis of the Pocillopora damicornis genome highlights role of immune system in coral evolution.</title>
        <authorList>
            <person name="Cunning R."/>
            <person name="Bay R.A."/>
            <person name="Gillette P."/>
            <person name="Baker A.C."/>
            <person name="Traylor-Knowles N."/>
        </authorList>
    </citation>
    <scope>NUCLEOTIDE SEQUENCE [LARGE SCALE GENOMIC DNA]</scope>
    <source>
        <strain evidence="2">RSMAS</strain>
        <tissue evidence="2">Whole animal</tissue>
    </source>
</reference>
<comment type="caution">
    <text evidence="2">The sequence shown here is derived from an EMBL/GenBank/DDBJ whole genome shotgun (WGS) entry which is preliminary data.</text>
</comment>
<accession>A0A3M6UW55</accession>
<name>A0A3M6UW55_POCDA</name>
<keyword evidence="1" id="KW-0812">Transmembrane</keyword>
<dbReference type="Proteomes" id="UP000275408">
    <property type="component" value="Unassembled WGS sequence"/>
</dbReference>
<feature type="transmembrane region" description="Helical" evidence="1">
    <location>
        <begin position="12"/>
        <end position="31"/>
    </location>
</feature>
<evidence type="ECO:0000313" key="2">
    <source>
        <dbReference type="EMBL" id="RMX57881.1"/>
    </source>
</evidence>
<evidence type="ECO:0000313" key="3">
    <source>
        <dbReference type="Proteomes" id="UP000275408"/>
    </source>
</evidence>
<evidence type="ECO:0000256" key="1">
    <source>
        <dbReference type="SAM" id="Phobius"/>
    </source>
</evidence>
<dbReference type="OrthoDB" id="3934656at2759"/>
<protein>
    <submittedName>
        <fullName evidence="2">Uncharacterized protein</fullName>
    </submittedName>
</protein>
<keyword evidence="1" id="KW-0472">Membrane</keyword>
<organism evidence="2 3">
    <name type="scientific">Pocillopora damicornis</name>
    <name type="common">Cauliflower coral</name>
    <name type="synonym">Millepora damicornis</name>
    <dbReference type="NCBI Taxonomy" id="46731"/>
    <lineage>
        <taxon>Eukaryota</taxon>
        <taxon>Metazoa</taxon>
        <taxon>Cnidaria</taxon>
        <taxon>Anthozoa</taxon>
        <taxon>Hexacorallia</taxon>
        <taxon>Scleractinia</taxon>
        <taxon>Astrocoeniina</taxon>
        <taxon>Pocilloporidae</taxon>
        <taxon>Pocillopora</taxon>
    </lineage>
</organism>
<proteinExistence type="predicted"/>
<dbReference type="AlphaFoldDB" id="A0A3M6UW55"/>
<gene>
    <name evidence="2" type="ORF">pdam_00023279</name>
</gene>
<keyword evidence="3" id="KW-1185">Reference proteome</keyword>
<dbReference type="EMBL" id="RCHS01000578">
    <property type="protein sequence ID" value="RMX57881.1"/>
    <property type="molecule type" value="Genomic_DNA"/>
</dbReference>
<keyword evidence="1" id="KW-1133">Transmembrane helix</keyword>
<sequence>MSFSFDDFLSAGQILLLCCVVCVFLTGKAIWQNSFSKLPPGPWGMPVIAQITPEDSNATQASTEDRILLRSTKSLFTNLQKPLRTKPNN</sequence>
<feature type="non-terminal residue" evidence="2">
    <location>
        <position position="89"/>
    </location>
</feature>